<dbReference type="Gene3D" id="3.20.20.80">
    <property type="entry name" value="Glycosidases"/>
    <property type="match status" value="1"/>
</dbReference>
<evidence type="ECO:0000313" key="14">
    <source>
        <dbReference type="EMBL" id="RED51827.1"/>
    </source>
</evidence>
<dbReference type="Pfam" id="PF08532">
    <property type="entry name" value="Glyco_hydro_42M"/>
    <property type="match status" value="1"/>
</dbReference>
<dbReference type="CDD" id="cd03143">
    <property type="entry name" value="A4_beta-galactosidase_middle_domain"/>
    <property type="match status" value="1"/>
</dbReference>
<dbReference type="AlphaFoldDB" id="A0A3D9HQN5"/>
<gene>
    <name evidence="14" type="ORF">DFP95_1371</name>
</gene>
<dbReference type="Pfam" id="PF02449">
    <property type="entry name" value="Glyco_hydro_42"/>
    <property type="match status" value="1"/>
</dbReference>
<sequence>MTSKLLGSDSFQLGVCYYPEQWNESLWEDDFRRMKELGFSIVRVAEFAWTLFEPEDGTFSFELFDRALDAAHRYGLKVIMSTPTATPPAWLTHRYPEVLNARQDGVLYRHGQRRHYNYSSPVYRFYCERIARMMAEHYRNHPSIVGWQIDNELNCETSEFHADADHIAFRQWAKNKYHTLDQLNEAWGTVFWSQTYTDWEQVFLSRPTPSNSPNPHQLLDEKRFISDNAISFARLQADTIRRYAPNHWITTNGIFGRLDNHALNEGLLNFFSYDSYPQFSSLEDPNNESSLRDRKWSLNLSEARSISPQFCVMEQQSGPGGWVNRMDMPAPRPGQMRLWTYQSIAHGADMLLYFRWRTATMGTEIYWHGINDYHNRPNRRVREAARIGEELGKVGGLITGKNFRARFAFLEDYDNKWDAEYDVWVTPLRWKSRDSWQKALQERHIPIDVVYMREGTTLEQLQRYPVLVYSHATILTEERASLLDAYVRSGGTLIMGARTGYKDQRGQCRMIPFPGLAADWCGISVEDFTLCNPSYPAASVQWNDEGAAEISTALFNEVLNLESDTAEIMATYTSAYYSGEAALTRNRHGNGWGWYFGSAFTEDVVHGILDRINVSSPADGWVELPKQVEIAIRGDIVFLLNYSHEPVRLNFLESTLNLLDNRSLVGSVELEPYGVLLVQRAFT</sequence>
<evidence type="ECO:0000256" key="2">
    <source>
        <dbReference type="ARBA" id="ARBA00005940"/>
    </source>
</evidence>
<evidence type="ECO:0000256" key="9">
    <source>
        <dbReference type="PIRSR" id="PIRSR001084-1"/>
    </source>
</evidence>
<organism evidence="14 15">
    <name type="scientific">Cohnella lupini</name>
    <dbReference type="NCBI Taxonomy" id="1294267"/>
    <lineage>
        <taxon>Bacteria</taxon>
        <taxon>Bacillati</taxon>
        <taxon>Bacillota</taxon>
        <taxon>Bacilli</taxon>
        <taxon>Bacillales</taxon>
        <taxon>Paenibacillaceae</taxon>
        <taxon>Cohnella</taxon>
    </lineage>
</organism>
<evidence type="ECO:0000256" key="5">
    <source>
        <dbReference type="ARBA" id="ARBA00022801"/>
    </source>
</evidence>
<feature type="binding site" evidence="10">
    <location>
        <position position="151"/>
    </location>
    <ligand>
        <name>substrate</name>
    </ligand>
</feature>
<dbReference type="PIRSF" id="PIRSF001084">
    <property type="entry name" value="B-galactosidase"/>
    <property type="match status" value="1"/>
</dbReference>
<dbReference type="InterPro" id="IPR013529">
    <property type="entry name" value="Glyco_hydro_42_N"/>
</dbReference>
<evidence type="ECO:0000259" key="13">
    <source>
        <dbReference type="Pfam" id="PF08533"/>
    </source>
</evidence>
<comment type="similarity">
    <text evidence="2 8">Belongs to the glycosyl hydrolase 42 family.</text>
</comment>
<comment type="catalytic activity">
    <reaction evidence="1 8">
        <text>Hydrolysis of terminal non-reducing beta-D-galactose residues in beta-D-galactosides.</text>
        <dbReference type="EC" id="3.2.1.23"/>
    </reaction>
</comment>
<keyword evidence="4" id="KW-0479">Metal-binding</keyword>
<protein>
    <recommendedName>
        <fullName evidence="3 8">Beta-galactosidase</fullName>
        <shortName evidence="8">Beta-gal</shortName>
        <ecNumber evidence="3 8">3.2.1.23</ecNumber>
    </recommendedName>
</protein>
<comment type="caution">
    <text evidence="14">The sequence shown here is derived from an EMBL/GenBank/DDBJ whole genome shotgun (WGS) entry which is preliminary data.</text>
</comment>
<feature type="domain" description="Glycoside hydrolase family 42 N-terminal" evidence="11">
    <location>
        <begin position="16"/>
        <end position="393"/>
    </location>
</feature>
<evidence type="ECO:0000256" key="3">
    <source>
        <dbReference type="ARBA" id="ARBA00012756"/>
    </source>
</evidence>
<dbReference type="EC" id="3.2.1.23" evidence="3 8"/>
<feature type="binding site" evidence="10">
    <location>
        <position position="322"/>
    </location>
    <ligand>
        <name>substrate</name>
    </ligand>
</feature>
<dbReference type="InterPro" id="IPR013780">
    <property type="entry name" value="Glyco_hydro_b"/>
</dbReference>
<dbReference type="GO" id="GO:0009341">
    <property type="term" value="C:beta-galactosidase complex"/>
    <property type="evidence" value="ECO:0007669"/>
    <property type="project" value="InterPro"/>
</dbReference>
<dbReference type="Pfam" id="PF08533">
    <property type="entry name" value="Glyco_hydro_42C"/>
    <property type="match status" value="1"/>
</dbReference>
<dbReference type="PANTHER" id="PTHR36447:SF2">
    <property type="entry name" value="BETA-GALACTOSIDASE YESZ"/>
    <property type="match status" value="1"/>
</dbReference>
<evidence type="ECO:0000256" key="4">
    <source>
        <dbReference type="ARBA" id="ARBA00022723"/>
    </source>
</evidence>
<feature type="domain" description="Beta-galactosidase C-terminal" evidence="13">
    <location>
        <begin position="628"/>
        <end position="679"/>
    </location>
</feature>
<dbReference type="InterPro" id="IPR003476">
    <property type="entry name" value="Glyco_hydro_42"/>
</dbReference>
<dbReference type="Gene3D" id="2.60.40.1180">
    <property type="entry name" value="Golgi alpha-mannosidase II"/>
    <property type="match status" value="1"/>
</dbReference>
<evidence type="ECO:0000313" key="15">
    <source>
        <dbReference type="Proteomes" id="UP000256869"/>
    </source>
</evidence>
<dbReference type="InterPro" id="IPR013738">
    <property type="entry name" value="Beta_galactosidase_Trimer"/>
</dbReference>
<dbReference type="InterPro" id="IPR029062">
    <property type="entry name" value="Class_I_gatase-like"/>
</dbReference>
<name>A0A3D9HQN5_9BACL</name>
<dbReference type="EMBL" id="QRDY01000037">
    <property type="protein sequence ID" value="RED51827.1"/>
    <property type="molecule type" value="Genomic_DNA"/>
</dbReference>
<feature type="domain" description="Beta-galactosidase trimerisation" evidence="12">
    <location>
        <begin position="406"/>
        <end position="612"/>
    </location>
</feature>
<reference evidence="14 15" key="1">
    <citation type="submission" date="2018-07" db="EMBL/GenBank/DDBJ databases">
        <title>Genomic Encyclopedia of Type Strains, Phase III (KMG-III): the genomes of soil and plant-associated and newly described type strains.</title>
        <authorList>
            <person name="Whitman W."/>
        </authorList>
    </citation>
    <scope>NUCLEOTIDE SEQUENCE [LARGE SCALE GENOMIC DNA]</scope>
    <source>
        <strain evidence="14 15">CECT 8236</strain>
    </source>
</reference>
<evidence type="ECO:0000256" key="6">
    <source>
        <dbReference type="ARBA" id="ARBA00022833"/>
    </source>
</evidence>
<evidence type="ECO:0000256" key="7">
    <source>
        <dbReference type="ARBA" id="ARBA00023295"/>
    </source>
</evidence>
<dbReference type="RefSeq" id="WP_115995825.1">
    <property type="nucleotide sequence ID" value="NZ_QRDY01000037.1"/>
</dbReference>
<evidence type="ECO:0000259" key="11">
    <source>
        <dbReference type="Pfam" id="PF02449"/>
    </source>
</evidence>
<evidence type="ECO:0000256" key="8">
    <source>
        <dbReference type="PIRNR" id="PIRNR001084"/>
    </source>
</evidence>
<evidence type="ECO:0000256" key="10">
    <source>
        <dbReference type="PIRSR" id="PIRSR001084-2"/>
    </source>
</evidence>
<dbReference type="InterPro" id="IPR013739">
    <property type="entry name" value="Beta_galactosidase_C"/>
</dbReference>
<keyword evidence="15" id="KW-1185">Reference proteome</keyword>
<feature type="active site" description="Nucleophile" evidence="9">
    <location>
        <position position="314"/>
    </location>
</feature>
<dbReference type="GO" id="GO:0006012">
    <property type="term" value="P:galactose metabolic process"/>
    <property type="evidence" value="ECO:0007669"/>
    <property type="project" value="InterPro"/>
</dbReference>
<dbReference type="InterPro" id="IPR017853">
    <property type="entry name" value="GH"/>
</dbReference>
<dbReference type="GO" id="GO:0004565">
    <property type="term" value="F:beta-galactosidase activity"/>
    <property type="evidence" value="ECO:0007669"/>
    <property type="project" value="UniProtKB-EC"/>
</dbReference>
<feature type="binding site" evidence="10">
    <location>
        <position position="113"/>
    </location>
    <ligand>
        <name>substrate</name>
    </ligand>
</feature>
<dbReference type="SUPFAM" id="SSF52317">
    <property type="entry name" value="Class I glutamine amidotransferase-like"/>
    <property type="match status" value="1"/>
</dbReference>
<keyword evidence="6" id="KW-0862">Zinc</keyword>
<dbReference type="OrthoDB" id="9800974at2"/>
<proteinExistence type="inferred from homology"/>
<dbReference type="PANTHER" id="PTHR36447">
    <property type="entry name" value="BETA-GALACTOSIDASE GANA"/>
    <property type="match status" value="1"/>
</dbReference>
<keyword evidence="5 8" id="KW-0378">Hydrolase</keyword>
<dbReference type="Gene3D" id="3.40.50.880">
    <property type="match status" value="1"/>
</dbReference>
<accession>A0A3D9HQN5</accession>
<dbReference type="Proteomes" id="UP000256869">
    <property type="component" value="Unassembled WGS sequence"/>
</dbReference>
<feature type="active site" description="Proton donor" evidence="9">
    <location>
        <position position="152"/>
    </location>
</feature>
<dbReference type="GO" id="GO:0046872">
    <property type="term" value="F:metal ion binding"/>
    <property type="evidence" value="ECO:0007669"/>
    <property type="project" value="UniProtKB-KW"/>
</dbReference>
<evidence type="ECO:0000256" key="1">
    <source>
        <dbReference type="ARBA" id="ARBA00001412"/>
    </source>
</evidence>
<keyword evidence="7 8" id="KW-0326">Glycosidase</keyword>
<dbReference type="SUPFAM" id="SSF51445">
    <property type="entry name" value="(Trans)glycosidases"/>
    <property type="match status" value="1"/>
</dbReference>
<evidence type="ECO:0000259" key="12">
    <source>
        <dbReference type="Pfam" id="PF08532"/>
    </source>
</evidence>